<proteinExistence type="predicted"/>
<keyword evidence="1" id="KW-0812">Transmembrane</keyword>
<feature type="transmembrane region" description="Helical" evidence="1">
    <location>
        <begin position="45"/>
        <end position="64"/>
    </location>
</feature>
<dbReference type="Proteomes" id="UP000215914">
    <property type="component" value="Chromosome 17"/>
</dbReference>
<evidence type="ECO:0000256" key="1">
    <source>
        <dbReference type="SAM" id="Phobius"/>
    </source>
</evidence>
<evidence type="ECO:0000313" key="2">
    <source>
        <dbReference type="EMBL" id="OTF86119.1"/>
    </source>
</evidence>
<evidence type="ECO:0000313" key="3">
    <source>
        <dbReference type="Proteomes" id="UP000215914"/>
    </source>
</evidence>
<accession>A0A251RTD0</accession>
<dbReference type="InParanoid" id="A0A251RTD0"/>
<organism evidence="2 3">
    <name type="scientific">Helianthus annuus</name>
    <name type="common">Common sunflower</name>
    <dbReference type="NCBI Taxonomy" id="4232"/>
    <lineage>
        <taxon>Eukaryota</taxon>
        <taxon>Viridiplantae</taxon>
        <taxon>Streptophyta</taxon>
        <taxon>Embryophyta</taxon>
        <taxon>Tracheophyta</taxon>
        <taxon>Spermatophyta</taxon>
        <taxon>Magnoliopsida</taxon>
        <taxon>eudicotyledons</taxon>
        <taxon>Gunneridae</taxon>
        <taxon>Pentapetalae</taxon>
        <taxon>asterids</taxon>
        <taxon>campanulids</taxon>
        <taxon>Asterales</taxon>
        <taxon>Asteraceae</taxon>
        <taxon>Asteroideae</taxon>
        <taxon>Heliantheae alliance</taxon>
        <taxon>Heliantheae</taxon>
        <taxon>Helianthus</taxon>
    </lineage>
</organism>
<keyword evidence="1" id="KW-1133">Transmembrane helix</keyword>
<dbReference type="AlphaFoldDB" id="A0A251RTD0"/>
<protein>
    <recommendedName>
        <fullName evidence="4">EF-hand domain pair</fullName>
    </recommendedName>
</protein>
<keyword evidence="3" id="KW-1185">Reference proteome</keyword>
<dbReference type="EMBL" id="CM007906">
    <property type="protein sequence ID" value="OTF86119.1"/>
    <property type="molecule type" value="Genomic_DNA"/>
</dbReference>
<dbReference type="Gene3D" id="1.10.238.10">
    <property type="entry name" value="EF-hand"/>
    <property type="match status" value="1"/>
</dbReference>
<keyword evidence="1" id="KW-0472">Membrane</keyword>
<reference evidence="3" key="1">
    <citation type="journal article" date="2017" name="Nature">
        <title>The sunflower genome provides insights into oil metabolism, flowering and Asterid evolution.</title>
        <authorList>
            <person name="Badouin H."/>
            <person name="Gouzy J."/>
            <person name="Grassa C.J."/>
            <person name="Murat F."/>
            <person name="Staton S.E."/>
            <person name="Cottret L."/>
            <person name="Lelandais-Briere C."/>
            <person name="Owens G.L."/>
            <person name="Carrere S."/>
            <person name="Mayjonade B."/>
            <person name="Legrand L."/>
            <person name="Gill N."/>
            <person name="Kane N.C."/>
            <person name="Bowers J.E."/>
            <person name="Hubner S."/>
            <person name="Bellec A."/>
            <person name="Berard A."/>
            <person name="Berges H."/>
            <person name="Blanchet N."/>
            <person name="Boniface M.C."/>
            <person name="Brunel D."/>
            <person name="Catrice O."/>
            <person name="Chaidir N."/>
            <person name="Claudel C."/>
            <person name="Donnadieu C."/>
            <person name="Faraut T."/>
            <person name="Fievet G."/>
            <person name="Helmstetter N."/>
            <person name="King M."/>
            <person name="Knapp S.J."/>
            <person name="Lai Z."/>
            <person name="Le Paslier M.C."/>
            <person name="Lippi Y."/>
            <person name="Lorenzon L."/>
            <person name="Mandel J.R."/>
            <person name="Marage G."/>
            <person name="Marchand G."/>
            <person name="Marquand E."/>
            <person name="Bret-Mestries E."/>
            <person name="Morien E."/>
            <person name="Nambeesan S."/>
            <person name="Nguyen T."/>
            <person name="Pegot-Espagnet P."/>
            <person name="Pouilly N."/>
            <person name="Raftis F."/>
            <person name="Sallet E."/>
            <person name="Schiex T."/>
            <person name="Thomas J."/>
            <person name="Vandecasteele C."/>
            <person name="Vares D."/>
            <person name="Vear F."/>
            <person name="Vautrin S."/>
            <person name="Crespi M."/>
            <person name="Mangin B."/>
            <person name="Burke J.M."/>
            <person name="Salse J."/>
            <person name="Munos S."/>
            <person name="Vincourt P."/>
            <person name="Rieseberg L.H."/>
            <person name="Langlade N.B."/>
        </authorList>
    </citation>
    <scope>NUCLEOTIDE SEQUENCE [LARGE SCALE GENOMIC DNA]</scope>
    <source>
        <strain evidence="3">cv. SF193</strain>
    </source>
</reference>
<dbReference type="STRING" id="4232.A0A251RTD0"/>
<gene>
    <name evidence="2" type="ORF">HannXRQ_Chr17g0547291</name>
</gene>
<evidence type="ECO:0008006" key="4">
    <source>
        <dbReference type="Google" id="ProtNLM"/>
    </source>
</evidence>
<sequence>MAFYSSGLKCVGLDGNGVITRNEMQFFYEEQLHRMKCGINNFCNWYFFTLTFTQMASVTLVNLLRHRFELSSGSGSLSIPSIKVTHSYFTSLETTPSPFCGFVSPTQQTPQKTHTHPLNLLNYITLSEGLNT</sequence>
<name>A0A251RTD0_HELAN</name>